<organism evidence="2 3">
    <name type="scientific">Elysia chlorotica</name>
    <name type="common">Eastern emerald elysia</name>
    <name type="synonym">Sea slug</name>
    <dbReference type="NCBI Taxonomy" id="188477"/>
    <lineage>
        <taxon>Eukaryota</taxon>
        <taxon>Metazoa</taxon>
        <taxon>Spiralia</taxon>
        <taxon>Lophotrochozoa</taxon>
        <taxon>Mollusca</taxon>
        <taxon>Gastropoda</taxon>
        <taxon>Heterobranchia</taxon>
        <taxon>Euthyneura</taxon>
        <taxon>Panpulmonata</taxon>
        <taxon>Sacoglossa</taxon>
        <taxon>Placobranchoidea</taxon>
        <taxon>Plakobranchidae</taxon>
        <taxon>Elysia</taxon>
    </lineage>
</organism>
<reference evidence="2 3" key="1">
    <citation type="submission" date="2019-01" db="EMBL/GenBank/DDBJ databases">
        <title>A draft genome assembly of the solar-powered sea slug Elysia chlorotica.</title>
        <authorList>
            <person name="Cai H."/>
            <person name="Li Q."/>
            <person name="Fang X."/>
            <person name="Li J."/>
            <person name="Curtis N.E."/>
            <person name="Altenburger A."/>
            <person name="Shibata T."/>
            <person name="Feng M."/>
            <person name="Maeda T."/>
            <person name="Schwartz J.A."/>
            <person name="Shigenobu S."/>
            <person name="Lundholm N."/>
            <person name="Nishiyama T."/>
            <person name="Yang H."/>
            <person name="Hasebe M."/>
            <person name="Li S."/>
            <person name="Pierce S.K."/>
            <person name="Wang J."/>
        </authorList>
    </citation>
    <scope>NUCLEOTIDE SEQUENCE [LARGE SCALE GENOMIC DNA]</scope>
    <source>
        <strain evidence="2">EC2010</strain>
        <tissue evidence="2">Whole organism of an adult</tissue>
    </source>
</reference>
<protein>
    <submittedName>
        <fullName evidence="2">Uncharacterized protein</fullName>
    </submittedName>
</protein>
<sequence length="162" mass="17553">MKIFVATAVLAAVLLAHTDAALVKRNIFTNAKDILQNFEEELVAKTYPKLVSLGQAGVNAVRYLALSSNEDSLGPLKKDYKLAKNMVGEVVDGELFDEIVDQLIPLIDDENTVSGCVEVCGQTAKFTDDKTVEGLAMFTCPALCHAALTKLRHAAETLEDKL</sequence>
<name>A0A3S1C1E5_ELYCH</name>
<dbReference type="AlphaFoldDB" id="A0A3S1C1E5"/>
<evidence type="ECO:0000313" key="3">
    <source>
        <dbReference type="Proteomes" id="UP000271974"/>
    </source>
</evidence>
<comment type="caution">
    <text evidence="2">The sequence shown here is derived from an EMBL/GenBank/DDBJ whole genome shotgun (WGS) entry which is preliminary data.</text>
</comment>
<feature type="chain" id="PRO_5018774175" evidence="1">
    <location>
        <begin position="21"/>
        <end position="162"/>
    </location>
</feature>
<accession>A0A3S1C1E5</accession>
<evidence type="ECO:0000313" key="2">
    <source>
        <dbReference type="EMBL" id="RUS80305.1"/>
    </source>
</evidence>
<keyword evidence="1" id="KW-0732">Signal</keyword>
<dbReference type="EMBL" id="RQTK01000400">
    <property type="protein sequence ID" value="RUS80305.1"/>
    <property type="molecule type" value="Genomic_DNA"/>
</dbReference>
<keyword evidence="3" id="KW-1185">Reference proteome</keyword>
<feature type="signal peptide" evidence="1">
    <location>
        <begin position="1"/>
        <end position="20"/>
    </location>
</feature>
<proteinExistence type="predicted"/>
<evidence type="ECO:0000256" key="1">
    <source>
        <dbReference type="SAM" id="SignalP"/>
    </source>
</evidence>
<dbReference type="Proteomes" id="UP000271974">
    <property type="component" value="Unassembled WGS sequence"/>
</dbReference>
<gene>
    <name evidence="2" type="ORF">EGW08_011943</name>
</gene>
<dbReference type="OrthoDB" id="10522082at2759"/>